<dbReference type="NCBIfam" id="TIGR00350">
    <property type="entry name" value="lytR_cpsA_psr"/>
    <property type="match status" value="1"/>
</dbReference>
<feature type="region of interest" description="Disordered" evidence="2">
    <location>
        <begin position="607"/>
        <end position="682"/>
    </location>
</feature>
<accession>A0A239W550</accession>
<dbReference type="InterPro" id="IPR004474">
    <property type="entry name" value="LytR_CpsA_psr"/>
</dbReference>
<evidence type="ECO:0000256" key="2">
    <source>
        <dbReference type="SAM" id="MobiDB-lite"/>
    </source>
</evidence>
<evidence type="ECO:0000313" key="5">
    <source>
        <dbReference type="EMBL" id="SNV29617.1"/>
    </source>
</evidence>
<dbReference type="Gene3D" id="3.40.630.190">
    <property type="entry name" value="LCP protein"/>
    <property type="match status" value="1"/>
</dbReference>
<keyword evidence="3" id="KW-0472">Membrane</keyword>
<dbReference type="KEGG" id="cgrn:4412665_00308"/>
<dbReference type="PANTHER" id="PTHR33392">
    <property type="entry name" value="POLYISOPRENYL-TEICHOIC ACID--PEPTIDOGLYCAN TEICHOIC ACID TRANSFERASE TAGU"/>
    <property type="match status" value="1"/>
</dbReference>
<dbReference type="eggNOG" id="COG1316">
    <property type="taxonomic scope" value="Bacteria"/>
</dbReference>
<feature type="compositionally biased region" description="Polar residues" evidence="2">
    <location>
        <begin position="652"/>
        <end position="669"/>
    </location>
</feature>
<feature type="transmembrane region" description="Helical" evidence="3">
    <location>
        <begin position="169"/>
        <end position="185"/>
    </location>
</feature>
<gene>
    <name evidence="5" type="primary">yvhJ</name>
    <name evidence="5" type="ORF">SAMEA4412665_00308</name>
</gene>
<evidence type="ECO:0000256" key="3">
    <source>
        <dbReference type="SAM" id="Phobius"/>
    </source>
</evidence>
<feature type="compositionally biased region" description="Low complexity" evidence="2">
    <location>
        <begin position="108"/>
        <end position="146"/>
    </location>
</feature>
<feature type="compositionally biased region" description="Basic and acidic residues" evidence="2">
    <location>
        <begin position="27"/>
        <end position="44"/>
    </location>
</feature>
<dbReference type="PANTHER" id="PTHR33392:SF6">
    <property type="entry name" value="POLYISOPRENYL-TEICHOIC ACID--PEPTIDOGLYCAN TEICHOIC ACID TRANSFERASE TAGU"/>
    <property type="match status" value="1"/>
</dbReference>
<reference evidence="5 6" key="1">
    <citation type="submission" date="2017-06" db="EMBL/GenBank/DDBJ databases">
        <authorList>
            <consortium name="Pathogen Informatics"/>
        </authorList>
    </citation>
    <scope>NUCLEOTIDE SEQUENCE [LARGE SCALE GENOMIC DNA]</scope>
    <source>
        <strain evidence="5 6">NCTC11865</strain>
    </source>
</reference>
<feature type="transmembrane region" description="Helical" evidence="3">
    <location>
        <begin position="271"/>
        <end position="292"/>
    </location>
</feature>
<feature type="transmembrane region" description="Helical" evidence="3">
    <location>
        <begin position="197"/>
        <end position="216"/>
    </location>
</feature>
<dbReference type="EMBL" id="LT906441">
    <property type="protein sequence ID" value="SNV29617.1"/>
    <property type="molecule type" value="Genomic_DNA"/>
</dbReference>
<evidence type="ECO:0000256" key="1">
    <source>
        <dbReference type="ARBA" id="ARBA00006068"/>
    </source>
</evidence>
<comment type="similarity">
    <text evidence="1">Belongs to the LytR/CpsA/Psr (LCP) family.</text>
</comment>
<evidence type="ECO:0000259" key="4">
    <source>
        <dbReference type="Pfam" id="PF03816"/>
    </source>
</evidence>
<keyword evidence="3" id="KW-0812">Transmembrane</keyword>
<sequence length="682" mass="74143">MADDGFDRRPTRPRRAAPDLDVTDFYDELRMPRRYRESPEDSAAHRPSRADYVASHAQDQDPEFDEVTRALNRPRSNRAPAHGMPGSHGRFDGSHDARTPRDGRAQHHGSSSSGSRSRNRAGATGTSAGRCRRAAATSRSATPSSGHAPTHADASWQRAHKRDVQFRRSILWTLLAAIIPGLGLSRSSRPRRRAFGMTLTAVALVAAFAAGITLWVKPTNAAAIAVRPGMLLAIVWALPIMAVVLTVVLILTHLDLRPRGITRAQRWISSIVVAALTLMISGPMAVASRYAYDDYALLNRIFGDAPSATRPDIDTHRSVKDIWASKPRVNVLLVGADDTKQRHYRDRGEMNTDTIMVASIDTRTGNGTIIQIPRNTAAMPFPENSKLHTIYPEGFTTGHGDDSKSFANAIWSTVEAEHPDAIENTKYPGADALKMAVGEGLGLSIDYFLMIDIDGLQKLIDSLGGVTVNINQRLPIAGNSEGKPPTGYLEVGPEQHLNGYNAMWYARSRSESSDYDRMGRQSCLMKAVLDQTNPETVLTRFEAIADASGDMVVSDIPQGMLPAFVDLAMRMQDANLNRLLFVNGKNGFQPWDPNYPMMREQVAETIARASDSSNANKPVTGKSARPSATKSKKAAPKQGSHAAGGKAARGTSAPTSASPTPKDTESSLTDVCGFHPIDEQNR</sequence>
<name>A0A239W550_9ACTN</name>
<protein>
    <submittedName>
        <fullName evidence="5">Putative transcriptional regulator yvhJ</fullName>
    </submittedName>
</protein>
<organism evidence="5 6">
    <name type="scientific">Cutibacterium granulosum</name>
    <dbReference type="NCBI Taxonomy" id="33011"/>
    <lineage>
        <taxon>Bacteria</taxon>
        <taxon>Bacillati</taxon>
        <taxon>Actinomycetota</taxon>
        <taxon>Actinomycetes</taxon>
        <taxon>Propionibacteriales</taxon>
        <taxon>Propionibacteriaceae</taxon>
        <taxon>Cutibacterium</taxon>
    </lineage>
</organism>
<dbReference type="InterPro" id="IPR050922">
    <property type="entry name" value="LytR/CpsA/Psr_CW_biosynth"/>
</dbReference>
<dbReference type="Proteomes" id="UP000215332">
    <property type="component" value="Chromosome 1"/>
</dbReference>
<feature type="region of interest" description="Disordered" evidence="2">
    <location>
        <begin position="1"/>
        <end position="157"/>
    </location>
</feature>
<evidence type="ECO:0000313" key="6">
    <source>
        <dbReference type="Proteomes" id="UP000215332"/>
    </source>
</evidence>
<proteinExistence type="inferred from homology"/>
<feature type="compositionally biased region" description="Basic and acidic residues" evidence="2">
    <location>
        <begin position="89"/>
        <end position="105"/>
    </location>
</feature>
<feature type="transmembrane region" description="Helical" evidence="3">
    <location>
        <begin position="228"/>
        <end position="251"/>
    </location>
</feature>
<feature type="domain" description="Cell envelope-related transcriptional attenuator" evidence="4">
    <location>
        <begin position="351"/>
        <end position="531"/>
    </location>
</feature>
<feature type="compositionally biased region" description="Basic and acidic residues" evidence="2">
    <location>
        <begin position="1"/>
        <end position="10"/>
    </location>
</feature>
<dbReference type="Pfam" id="PF03816">
    <property type="entry name" value="LytR_cpsA_psr"/>
    <property type="match status" value="1"/>
</dbReference>
<keyword evidence="3" id="KW-1133">Transmembrane helix</keyword>
<dbReference type="AlphaFoldDB" id="A0A239W550"/>